<evidence type="ECO:0000313" key="2">
    <source>
        <dbReference type="EMBL" id="VVC04100.1"/>
    </source>
</evidence>
<dbReference type="Proteomes" id="UP000789941">
    <property type="component" value="Unassembled WGS sequence"/>
</dbReference>
<keyword evidence="1" id="KW-1133">Transmembrane helix</keyword>
<accession>A0A5E4LQ08</accession>
<comment type="caution">
    <text evidence="2">The sequence shown here is derived from an EMBL/GenBank/DDBJ whole genome shotgun (WGS) entry which is preliminary data.</text>
</comment>
<protein>
    <submittedName>
        <fullName evidence="2">Uncharacterized protein</fullName>
    </submittedName>
</protein>
<organism evidence="2 3">
    <name type="scientific">Candidatus Bilamarchaeum dharawalense</name>
    <dbReference type="NCBI Taxonomy" id="2885759"/>
    <lineage>
        <taxon>Archaea</taxon>
        <taxon>Candidatus Micrarchaeota</taxon>
        <taxon>Candidatus Micrarchaeia</taxon>
        <taxon>Candidatus Anstonellales</taxon>
        <taxon>Candidatus Bilamarchaeaceae</taxon>
        <taxon>Candidatus Bilamarchaeum</taxon>
    </lineage>
</organism>
<feature type="transmembrane region" description="Helical" evidence="1">
    <location>
        <begin position="16"/>
        <end position="38"/>
    </location>
</feature>
<feature type="transmembrane region" description="Helical" evidence="1">
    <location>
        <begin position="82"/>
        <end position="105"/>
    </location>
</feature>
<sequence length="137" mass="15392">MNSLYGVIMNKSKSMGYLFVLLAILLIAVFVFFSAGYANGMLNAIIDFLGKIGLSNFQECGILVPSELTKLKTDMNTMILPFLYFGLPLLLLVLSVLMFLAGFYYHKGQVDEQSKVEDQLKRAVIHRLVKKMETGKK</sequence>
<dbReference type="AlphaFoldDB" id="A0A5E4LQ08"/>
<dbReference type="EMBL" id="CABMJJ010000009">
    <property type="protein sequence ID" value="VVC04100.1"/>
    <property type="molecule type" value="Genomic_DNA"/>
</dbReference>
<name>A0A5E4LQ08_9ARCH</name>
<evidence type="ECO:0000256" key="1">
    <source>
        <dbReference type="SAM" id="Phobius"/>
    </source>
</evidence>
<proteinExistence type="predicted"/>
<evidence type="ECO:0000313" key="3">
    <source>
        <dbReference type="Proteomes" id="UP000789941"/>
    </source>
</evidence>
<keyword evidence="1" id="KW-0812">Transmembrane</keyword>
<reference evidence="2 3" key="1">
    <citation type="submission" date="2019-08" db="EMBL/GenBank/DDBJ databases">
        <authorList>
            <person name="Vazquez-Campos X."/>
        </authorList>
    </citation>
    <scope>NUCLEOTIDE SEQUENCE [LARGE SCALE GENOMIC DNA]</scope>
    <source>
        <strain evidence="2">LFW-283_2</strain>
    </source>
</reference>
<gene>
    <name evidence="2" type="ORF">LFW2832_00736</name>
</gene>
<keyword evidence="1" id="KW-0472">Membrane</keyword>